<dbReference type="HOGENOM" id="CLU_1097979_0_0_12"/>
<evidence type="ECO:0000313" key="3">
    <source>
        <dbReference type="Proteomes" id="UP000002318"/>
    </source>
</evidence>
<gene>
    <name evidence="2" type="ordered locus">Spirs_3227</name>
</gene>
<dbReference type="KEGG" id="ssm:Spirs_3227"/>
<name>E1R5J7_SEDSS</name>
<dbReference type="OrthoDB" id="9823700at2"/>
<keyword evidence="1" id="KW-1133">Transmembrane helix</keyword>
<evidence type="ECO:0000256" key="1">
    <source>
        <dbReference type="SAM" id="Phobius"/>
    </source>
</evidence>
<dbReference type="AlphaFoldDB" id="E1R5J7"/>
<feature type="transmembrane region" description="Helical" evidence="1">
    <location>
        <begin position="99"/>
        <end position="116"/>
    </location>
</feature>
<dbReference type="EMBL" id="CP002116">
    <property type="protein sequence ID" value="ADK82325.1"/>
    <property type="molecule type" value="Genomic_DNA"/>
</dbReference>
<feature type="transmembrane region" description="Helical" evidence="1">
    <location>
        <begin position="12"/>
        <end position="34"/>
    </location>
</feature>
<accession>E1R5J7</accession>
<dbReference type="RefSeq" id="WP_013255784.1">
    <property type="nucleotide sequence ID" value="NC_014364.1"/>
</dbReference>
<sequence length="253" mass="28635">MGYSTLVAENIYTWLFFASFFFGCAVGILPAALLRRFSGRKNGHISITLSLFLLILAAVSLLCAIFFVSLPQVLWDKSLLFFCLAVFALGMLVRLGWQVLLPLLLALLLIFSLQLYHDLDGWFPLADGRVLGEFRLIRLTEQTVDVDLLSGGFLRSALFRLDDGRIYIPYRRLRSDPRLFFLPSTGFVTSQDVDAPVPFSSPAARMMTRLRLWSLSSELSESAEARTLEQYGVYVFKKADRFVVDIRSLPADR</sequence>
<dbReference type="STRING" id="573413.Spirs_3227"/>
<dbReference type="Proteomes" id="UP000002318">
    <property type="component" value="Chromosome"/>
</dbReference>
<feature type="transmembrane region" description="Helical" evidence="1">
    <location>
        <begin position="46"/>
        <end position="68"/>
    </location>
</feature>
<organism evidence="2 3">
    <name type="scientific">Sediminispirochaeta smaragdinae (strain DSM 11293 / JCM 15392 / SEBR 4228)</name>
    <name type="common">Spirochaeta smaragdinae</name>
    <dbReference type="NCBI Taxonomy" id="573413"/>
    <lineage>
        <taxon>Bacteria</taxon>
        <taxon>Pseudomonadati</taxon>
        <taxon>Spirochaetota</taxon>
        <taxon>Spirochaetia</taxon>
        <taxon>Spirochaetales</taxon>
        <taxon>Spirochaetaceae</taxon>
        <taxon>Sediminispirochaeta</taxon>
    </lineage>
</organism>
<proteinExistence type="predicted"/>
<keyword evidence="3" id="KW-1185">Reference proteome</keyword>
<evidence type="ECO:0000313" key="2">
    <source>
        <dbReference type="EMBL" id="ADK82325.1"/>
    </source>
</evidence>
<protein>
    <submittedName>
        <fullName evidence="2">Uncharacterized protein</fullName>
    </submittedName>
</protein>
<keyword evidence="1" id="KW-0472">Membrane</keyword>
<reference evidence="2 3" key="1">
    <citation type="journal article" date="2010" name="Stand. Genomic Sci.">
        <title>Complete genome sequence of Spirochaeta smaragdinae type strain (SEBR 4228).</title>
        <authorList>
            <person name="Mavromatis K."/>
            <person name="Yasawong M."/>
            <person name="Chertkov O."/>
            <person name="Lapidus A."/>
            <person name="Lucas S."/>
            <person name="Nolan M."/>
            <person name="Del Rio T.G."/>
            <person name="Tice H."/>
            <person name="Cheng J.F."/>
            <person name="Pitluck S."/>
            <person name="Liolios K."/>
            <person name="Ivanova N."/>
            <person name="Tapia R."/>
            <person name="Han C."/>
            <person name="Bruce D."/>
            <person name="Goodwin L."/>
            <person name="Pati A."/>
            <person name="Chen A."/>
            <person name="Palaniappan K."/>
            <person name="Land M."/>
            <person name="Hauser L."/>
            <person name="Chang Y.J."/>
            <person name="Jeffries C.D."/>
            <person name="Detter J.C."/>
            <person name="Rohde M."/>
            <person name="Brambilla E."/>
            <person name="Spring S."/>
            <person name="Goker M."/>
            <person name="Sikorski J."/>
            <person name="Woyke T."/>
            <person name="Bristow J."/>
            <person name="Eisen J.A."/>
            <person name="Markowitz V."/>
            <person name="Hugenholtz P."/>
            <person name="Klenk H.P."/>
            <person name="Kyrpides N.C."/>
        </authorList>
    </citation>
    <scope>NUCLEOTIDE SEQUENCE [LARGE SCALE GENOMIC DNA]</scope>
    <source>
        <strain evidence="3">DSM 11293 / JCM 15392 / SEBR 4228</strain>
    </source>
</reference>
<keyword evidence="1" id="KW-0812">Transmembrane</keyword>
<feature type="transmembrane region" description="Helical" evidence="1">
    <location>
        <begin position="74"/>
        <end position="92"/>
    </location>
</feature>